<dbReference type="AlphaFoldDB" id="A0A7K4MPW9"/>
<proteinExistence type="predicted"/>
<accession>A0A7K4MPW9</accession>
<reference evidence="1 2" key="1">
    <citation type="journal article" date="2019" name="Environ. Microbiol.">
        <title>Genomics insights into ecotype formation of ammonia-oxidizing archaea in the deep ocean.</title>
        <authorList>
            <person name="Wang Y."/>
            <person name="Huang J.M."/>
            <person name="Cui G.J."/>
            <person name="Nunoura T."/>
            <person name="Takaki Y."/>
            <person name="Li W.L."/>
            <person name="Li J."/>
            <person name="Gao Z.M."/>
            <person name="Takai K."/>
            <person name="Zhang A.Q."/>
            <person name="Stepanauskas R."/>
        </authorList>
    </citation>
    <scope>NUCLEOTIDE SEQUENCE [LARGE SCALE GENOMIC DNA]</scope>
    <source>
        <strain evidence="1 2">L15b</strain>
    </source>
</reference>
<name>A0A7K4MPW9_9ARCH</name>
<evidence type="ECO:0000313" key="2">
    <source>
        <dbReference type="Proteomes" id="UP000523105"/>
    </source>
</evidence>
<dbReference type="EMBL" id="JACASV010000036">
    <property type="protein sequence ID" value="NWJ43613.1"/>
    <property type="molecule type" value="Genomic_DNA"/>
</dbReference>
<comment type="caution">
    <text evidence="1">The sequence shown here is derived from an EMBL/GenBank/DDBJ whole genome shotgun (WGS) entry which is preliminary data.</text>
</comment>
<dbReference type="Proteomes" id="UP000523105">
    <property type="component" value="Unassembled WGS sequence"/>
</dbReference>
<organism evidence="1 2">
    <name type="scientific">Marine Group I thaumarchaeote</name>
    <dbReference type="NCBI Taxonomy" id="2511932"/>
    <lineage>
        <taxon>Archaea</taxon>
        <taxon>Nitrososphaerota</taxon>
        <taxon>Marine Group I</taxon>
    </lineage>
</organism>
<gene>
    <name evidence="1" type="ORF">HX837_05360</name>
</gene>
<evidence type="ECO:0000313" key="1">
    <source>
        <dbReference type="EMBL" id="NWJ43613.1"/>
    </source>
</evidence>
<sequence length="529" mass="53366">MSANVEISDTFGQWREKNNEFTVMTTTDGSSDFIKLTNTTDSSSNITGSIITAGGVGIAKSVTIGENLTVHGDTTISGNLTFGDAATDQITFTADINSNIIPNADMSFDIGNTTFGWANTFTGHISVEQASDAGKPAITVTSADTDQIGISVTASQIDADVLDIAADAVTTAKVIDITADGLTTGSALYIDSDSSSTSTRSIASVIQNHASAVGATGLTVQADAGRGVFIDTNLAAGGYALEIDSEHTTTNVAKIASIATSGTLLELSAAGVLTGDVINITADSATTGKGINVSMDALTTGSMLYLDDASSSTSTRNSAQIIQNHDSAIAATALLVQSDSGVTGMLLDKNFPAAAVAAATVRGLWVDFDHTVPSSGTANFTDIGIDLDVNSAGLGTTTQIGLDVDVVGATSGTHTATGIDIAVSGGDTNYALITTGGNVGISTAAPASVLHVTGTVQVGVDDTGHDVTFYGAAAGSMMMWDEDADSLLVRGATADAAGSSGRLVLQTAQVSVEDGDILGRVDFQAPLET</sequence>
<protein>
    <submittedName>
        <fullName evidence="1">Uncharacterized protein</fullName>
    </submittedName>
</protein>
<feature type="non-terminal residue" evidence="1">
    <location>
        <position position="529"/>
    </location>
</feature>